<dbReference type="PANTHER" id="PTHR43591">
    <property type="entry name" value="METHYLTRANSFERASE"/>
    <property type="match status" value="1"/>
</dbReference>
<proteinExistence type="predicted"/>
<keyword evidence="1" id="KW-0489">Methyltransferase</keyword>
<evidence type="ECO:0000256" key="1">
    <source>
        <dbReference type="ARBA" id="ARBA00022603"/>
    </source>
</evidence>
<evidence type="ECO:0000256" key="3">
    <source>
        <dbReference type="ARBA" id="ARBA00022691"/>
    </source>
</evidence>
<dbReference type="Proteomes" id="UP000034185">
    <property type="component" value="Unassembled WGS sequence"/>
</dbReference>
<evidence type="ECO:0000313" key="5">
    <source>
        <dbReference type="Proteomes" id="UP000034185"/>
    </source>
</evidence>
<gene>
    <name evidence="4" type="ORF">UY70_C0012G0003</name>
</gene>
<dbReference type="CDD" id="cd02440">
    <property type="entry name" value="AdoMet_MTases"/>
    <property type="match status" value="1"/>
</dbReference>
<evidence type="ECO:0000256" key="2">
    <source>
        <dbReference type="ARBA" id="ARBA00022679"/>
    </source>
</evidence>
<dbReference type="Gene3D" id="3.40.50.150">
    <property type="entry name" value="Vaccinia Virus protein VP39"/>
    <property type="match status" value="1"/>
</dbReference>
<dbReference type="SUPFAM" id="SSF53335">
    <property type="entry name" value="S-adenosyl-L-methionine-dependent methyltransferases"/>
    <property type="match status" value="1"/>
</dbReference>
<name>A0A0G1X8Y8_9BACT</name>
<dbReference type="InterPro" id="IPR029063">
    <property type="entry name" value="SAM-dependent_MTases_sf"/>
</dbReference>
<dbReference type="GO" id="GO:0032259">
    <property type="term" value="P:methylation"/>
    <property type="evidence" value="ECO:0007669"/>
    <property type="project" value="UniProtKB-KW"/>
</dbReference>
<protein>
    <recommendedName>
        <fullName evidence="6">Methyltransferase type 11</fullName>
    </recommendedName>
</protein>
<comment type="caution">
    <text evidence="4">The sequence shown here is derived from an EMBL/GenBank/DDBJ whole genome shotgun (WGS) entry which is preliminary data.</text>
</comment>
<dbReference type="InterPro" id="IPR004033">
    <property type="entry name" value="UbiE/COQ5_MeTrFase"/>
</dbReference>
<dbReference type="Pfam" id="PF01209">
    <property type="entry name" value="Ubie_methyltran"/>
    <property type="match status" value="1"/>
</dbReference>
<accession>A0A0G1X8Y8</accession>
<dbReference type="PANTHER" id="PTHR43591:SF24">
    <property type="entry name" value="2-METHOXY-6-POLYPRENYL-1,4-BENZOQUINOL METHYLASE, MITOCHONDRIAL"/>
    <property type="match status" value="1"/>
</dbReference>
<keyword evidence="2" id="KW-0808">Transferase</keyword>
<reference evidence="4 5" key="1">
    <citation type="journal article" date="2015" name="Nature">
        <title>rRNA introns, odd ribosomes, and small enigmatic genomes across a large radiation of phyla.</title>
        <authorList>
            <person name="Brown C.T."/>
            <person name="Hug L.A."/>
            <person name="Thomas B.C."/>
            <person name="Sharon I."/>
            <person name="Castelle C.J."/>
            <person name="Singh A."/>
            <person name="Wilkins M.J."/>
            <person name="Williams K.H."/>
            <person name="Banfield J.F."/>
        </authorList>
    </citation>
    <scope>NUCLEOTIDE SEQUENCE [LARGE SCALE GENOMIC DNA]</scope>
</reference>
<organism evidence="4 5">
    <name type="scientific">Candidatus Kaiserbacteria bacterium GW2011_GWB1_52_6</name>
    <dbReference type="NCBI Taxonomy" id="1618674"/>
    <lineage>
        <taxon>Bacteria</taxon>
        <taxon>Candidatus Kaiseribacteriota</taxon>
    </lineage>
</organism>
<dbReference type="GO" id="GO:0008168">
    <property type="term" value="F:methyltransferase activity"/>
    <property type="evidence" value="ECO:0007669"/>
    <property type="project" value="UniProtKB-KW"/>
</dbReference>
<dbReference type="EMBL" id="LCRA01000012">
    <property type="protein sequence ID" value="KKW27531.1"/>
    <property type="molecule type" value="Genomic_DNA"/>
</dbReference>
<evidence type="ECO:0000313" key="4">
    <source>
        <dbReference type="EMBL" id="KKW27531.1"/>
    </source>
</evidence>
<keyword evidence="3" id="KW-0949">S-adenosyl-L-methionine</keyword>
<evidence type="ECO:0008006" key="6">
    <source>
        <dbReference type="Google" id="ProtNLM"/>
    </source>
</evidence>
<dbReference type="AlphaFoldDB" id="A0A0G1X8Y8"/>
<dbReference type="PROSITE" id="PS51608">
    <property type="entry name" value="SAM_MT_UBIE"/>
    <property type="match status" value="1"/>
</dbReference>
<sequence>MVISSEFVSREDIRNRKFGEVWHTLIPYVFKDVPEYYDVGNAVASLGTYPLWTRTFARVVHARMNDLPRGAKVLDVASGTHDIPLRLLAMNPGLEVHAVDGSSAMIAEGQRIAKERNFTIHAQVCDAHSLPFPDASFDVVTIQFASRHLEVIRAFSEIYRVLKPGGLFCHNDMLRPSSRIIEVPYLIFLRASVWCTSRLFGASKEARRCVGYFADAIHNFYTPEEMTALLYELGFTNVAKRSLLTGTMCYHIAQKSMKADRYLLELFADPVPEERATMR</sequence>